<dbReference type="Pfam" id="PF16875">
    <property type="entry name" value="Glyco_hydro_36N"/>
    <property type="match status" value="1"/>
</dbReference>
<evidence type="ECO:0000256" key="5">
    <source>
        <dbReference type="PIRNR" id="PIRNR005536"/>
    </source>
</evidence>
<dbReference type="Gene3D" id="2.70.98.60">
    <property type="entry name" value="alpha-galactosidase from lactobacil brevis"/>
    <property type="match status" value="1"/>
</dbReference>
<dbReference type="PRINTS" id="PR00743">
    <property type="entry name" value="GLHYDRLASE36"/>
</dbReference>
<keyword evidence="3 5" id="KW-0378">Hydrolase</keyword>
<evidence type="ECO:0000256" key="6">
    <source>
        <dbReference type="PIRSR" id="PIRSR005536-1"/>
    </source>
</evidence>
<dbReference type="Proteomes" id="UP000095419">
    <property type="component" value="Unassembled WGS sequence"/>
</dbReference>
<evidence type="ECO:0000313" key="13">
    <source>
        <dbReference type="Proteomes" id="UP000095419"/>
    </source>
</evidence>
<dbReference type="SUPFAM" id="SSF51445">
    <property type="entry name" value="(Trans)glycosidases"/>
    <property type="match status" value="1"/>
</dbReference>
<sequence length="738" mass="83621">MENLKNILWLCLAGLLLAALPAAAGQIVVSTPSFALVLDAPVGGELRYLYYGTGLSEDDLRQMNVAGTCHHVAYPSYGIGWPGESALRIRHADGAIATRLYVQDVEVRQEPDAMLTLVKLKDCVYPFYVNLCYKAYRDVDVIETWTEFSHSEKTPVTLLQFASSYLPLRRGDVWLSSLYGGWGNEARLLQEPLKPGIRLIKNIDGVRNSHTAHAEVMFSLDGKPQENTGRTIGAALCYTGDYRLKINTDDGDYHHFFAGMDEEGASFRLKKGEVFRTPPLALTYSEEGLGGASRNFHKWGRKHKLANGDKPRKILLNSWEGVYFDINQKDMEQMMADIALMGGELFVMDDGWFGDKHPRDIDNAGLGDWVVNPKKLPDGIAGLLRDAAKHNIGFGIWIEPEMINTRSELYEKHPDWVMKVPGQDFITARGGTQAVLDLTNPQVRDFIFYTVDTLLARYPEIEYIKWDANMPVLNHGSVHLDKDEQSHLSILYHQGFEDVCRRIRRKYPDVTIQACASGGGRVNYGYLPYFDEFWTSDNTDALQRVYIQWGTSYFFPAIAMGAHISAAPNHQTHRSLPLKYRIDVAMSGRLGMEIQPRNMTDEEKNLCREAIAAYKEIRPVVQFGELYRLVSPYDGQGVASLLYASEDKSKAVFYWWKLEQFVNRQLPRVRMAGLDAGKQYRIRELNRIDNIPLAFEGKVLSGSFLMSHGLEIPGEHRMDADKMSDYASRILYLEEVNH</sequence>
<dbReference type="FunFam" id="3.20.20.70:FF:000118">
    <property type="entry name" value="Alpha-galactosidase"/>
    <property type="match status" value="1"/>
</dbReference>
<evidence type="ECO:0000256" key="8">
    <source>
        <dbReference type="SAM" id="SignalP"/>
    </source>
</evidence>
<dbReference type="Proteomes" id="UP000285343">
    <property type="component" value="Unassembled WGS sequence"/>
</dbReference>
<dbReference type="InterPro" id="IPR038417">
    <property type="entry name" value="Alpga-gal_N_sf"/>
</dbReference>
<evidence type="ECO:0000313" key="12">
    <source>
        <dbReference type="EMBL" id="RGV37137.1"/>
    </source>
</evidence>
<evidence type="ECO:0000256" key="4">
    <source>
        <dbReference type="ARBA" id="ARBA00023295"/>
    </source>
</evidence>
<dbReference type="InterPro" id="IPR013780">
    <property type="entry name" value="Glyco_hydro_b"/>
</dbReference>
<dbReference type="Pfam" id="PF16874">
    <property type="entry name" value="Glyco_hydro_36C"/>
    <property type="match status" value="1"/>
</dbReference>
<feature type="domain" description="Glycosyl hydrolase family 36 C-terminal" evidence="9">
    <location>
        <begin position="639"/>
        <end position="733"/>
    </location>
</feature>
<feature type="binding site" evidence="7">
    <location>
        <position position="182"/>
    </location>
    <ligand>
        <name>substrate</name>
    </ligand>
</feature>
<feature type="binding site" evidence="7">
    <location>
        <begin position="349"/>
        <end position="350"/>
    </location>
    <ligand>
        <name>substrate</name>
    </ligand>
</feature>
<proteinExistence type="inferred from homology"/>
<dbReference type="Pfam" id="PF02065">
    <property type="entry name" value="Melibiase"/>
    <property type="match status" value="1"/>
</dbReference>
<feature type="binding site" evidence="7">
    <location>
        <position position="429"/>
    </location>
    <ligand>
        <name>substrate</name>
    </ligand>
</feature>
<dbReference type="RefSeq" id="WP_057089098.1">
    <property type="nucleotide sequence ID" value="NZ_CYZF01000008.1"/>
</dbReference>
<dbReference type="InterPro" id="IPR050985">
    <property type="entry name" value="Alpha-glycosidase_related"/>
</dbReference>
<feature type="binding site" evidence="7">
    <location>
        <position position="515"/>
    </location>
    <ligand>
        <name>substrate</name>
    </ligand>
</feature>
<reference evidence="12 14" key="2">
    <citation type="submission" date="2018-08" db="EMBL/GenBank/DDBJ databases">
        <title>A genome reference for cultivated species of the human gut microbiota.</title>
        <authorList>
            <person name="Zou Y."/>
            <person name="Xue W."/>
            <person name="Luo G."/>
        </authorList>
    </citation>
    <scope>NUCLEOTIDE SEQUENCE [LARGE SCALE GENOMIC DNA]</scope>
    <source>
        <strain evidence="12 14">AF14-42</strain>
    </source>
</reference>
<evidence type="ECO:0000313" key="14">
    <source>
        <dbReference type="Proteomes" id="UP000285343"/>
    </source>
</evidence>
<evidence type="ECO:0000256" key="1">
    <source>
        <dbReference type="ARBA" id="ARBA00001255"/>
    </source>
</evidence>
<keyword evidence="8" id="KW-0732">Signal</keyword>
<dbReference type="InterPro" id="IPR002252">
    <property type="entry name" value="Glyco_hydro_36"/>
</dbReference>
<dbReference type="InterPro" id="IPR031705">
    <property type="entry name" value="Glyco_hydro_36_C"/>
</dbReference>
<feature type="active site" description="Nucleophile" evidence="6">
    <location>
        <position position="467"/>
    </location>
</feature>
<accession>A0A174JW00</accession>
<dbReference type="PANTHER" id="PTHR43053:SF3">
    <property type="entry name" value="ALPHA-GALACTOSIDASE C-RELATED"/>
    <property type="match status" value="1"/>
</dbReference>
<dbReference type="GO" id="GO:0004557">
    <property type="term" value="F:alpha-galactosidase activity"/>
    <property type="evidence" value="ECO:0007669"/>
    <property type="project" value="UniProtKB-UniRule"/>
</dbReference>
<feature type="chain" id="PRO_5033253177" description="Alpha-galactosidase" evidence="8">
    <location>
        <begin position="25"/>
        <end position="738"/>
    </location>
</feature>
<dbReference type="EMBL" id="QRZC01000038">
    <property type="protein sequence ID" value="RGV37137.1"/>
    <property type="molecule type" value="Genomic_DNA"/>
</dbReference>
<comment type="catalytic activity">
    <reaction evidence="1 5">
        <text>Hydrolysis of terminal, non-reducing alpha-D-galactose residues in alpha-D-galactosides, including galactose oligosaccharides, galactomannans and galactolipids.</text>
        <dbReference type="EC" id="3.2.1.22"/>
    </reaction>
</comment>
<evidence type="ECO:0000259" key="10">
    <source>
        <dbReference type="Pfam" id="PF16875"/>
    </source>
</evidence>
<evidence type="ECO:0000256" key="2">
    <source>
        <dbReference type="ARBA" id="ARBA00012755"/>
    </source>
</evidence>
<dbReference type="InterPro" id="IPR031704">
    <property type="entry name" value="Glyco_hydro_36_N"/>
</dbReference>
<gene>
    <name evidence="11" type="primary">rafA_4</name>
    <name evidence="12" type="ORF">DWW14_20575</name>
    <name evidence="11" type="ORF">ERS417307_02989</name>
</gene>
<evidence type="ECO:0000313" key="11">
    <source>
        <dbReference type="EMBL" id="CUP02376.1"/>
    </source>
</evidence>
<name>A0A174JW00_BACUN</name>
<dbReference type="PANTHER" id="PTHR43053">
    <property type="entry name" value="GLYCOSIDASE FAMILY 31"/>
    <property type="match status" value="1"/>
</dbReference>
<evidence type="ECO:0000259" key="9">
    <source>
        <dbReference type="Pfam" id="PF16874"/>
    </source>
</evidence>
<feature type="binding site" evidence="7">
    <location>
        <begin position="465"/>
        <end position="469"/>
    </location>
    <ligand>
        <name>substrate</name>
    </ligand>
</feature>
<feature type="active site" description="Proton donor" evidence="6">
    <location>
        <position position="537"/>
    </location>
</feature>
<dbReference type="CDD" id="cd14791">
    <property type="entry name" value="GH36"/>
    <property type="match status" value="1"/>
</dbReference>
<keyword evidence="4 5" id="KW-0326">Glycosidase</keyword>
<dbReference type="Gene3D" id="2.60.40.1180">
    <property type="entry name" value="Golgi alpha-mannosidase II"/>
    <property type="match status" value="1"/>
</dbReference>
<feature type="domain" description="Glycosyl hydrolase family 36 N-terminal" evidence="10">
    <location>
        <begin position="44"/>
        <end position="270"/>
    </location>
</feature>
<comment type="similarity">
    <text evidence="5">Belongs to the glycosyl hydrolase.</text>
</comment>
<dbReference type="Gene3D" id="3.20.20.70">
    <property type="entry name" value="Aldolase class I"/>
    <property type="match status" value="1"/>
</dbReference>
<dbReference type="GO" id="GO:0016052">
    <property type="term" value="P:carbohydrate catabolic process"/>
    <property type="evidence" value="ECO:0007669"/>
    <property type="project" value="InterPro"/>
</dbReference>
<evidence type="ECO:0000256" key="7">
    <source>
        <dbReference type="PIRSR" id="PIRSR005536-2"/>
    </source>
</evidence>
<feature type="signal peptide" evidence="8">
    <location>
        <begin position="1"/>
        <end position="24"/>
    </location>
</feature>
<protein>
    <recommendedName>
        <fullName evidence="2 5">Alpha-galactosidase</fullName>
        <ecNumber evidence="2 5">3.2.1.22</ecNumber>
    </recommendedName>
</protein>
<feature type="binding site" evidence="7">
    <location>
        <position position="537"/>
    </location>
    <ligand>
        <name>substrate</name>
    </ligand>
</feature>
<dbReference type="PIRSF" id="PIRSF005536">
    <property type="entry name" value="Agal"/>
    <property type="match status" value="1"/>
</dbReference>
<organism evidence="11 13">
    <name type="scientific">Bacteroides uniformis</name>
    <dbReference type="NCBI Taxonomy" id="820"/>
    <lineage>
        <taxon>Bacteria</taxon>
        <taxon>Pseudomonadati</taxon>
        <taxon>Bacteroidota</taxon>
        <taxon>Bacteroidia</taxon>
        <taxon>Bacteroidales</taxon>
        <taxon>Bacteroidaceae</taxon>
        <taxon>Bacteroides</taxon>
    </lineage>
</organism>
<evidence type="ECO:0000256" key="3">
    <source>
        <dbReference type="ARBA" id="ARBA00022801"/>
    </source>
</evidence>
<dbReference type="AlphaFoldDB" id="A0A174JW00"/>
<dbReference type="EMBL" id="CYZF01000008">
    <property type="protein sequence ID" value="CUP02376.1"/>
    <property type="molecule type" value="Genomic_DNA"/>
</dbReference>
<reference evidence="11 13" key="1">
    <citation type="submission" date="2015-09" db="EMBL/GenBank/DDBJ databases">
        <authorList>
            <consortium name="Pathogen Informatics"/>
        </authorList>
    </citation>
    <scope>NUCLEOTIDE SEQUENCE [LARGE SCALE GENOMIC DNA]</scope>
    <source>
        <strain evidence="11 13">2789STDY5608791</strain>
    </source>
</reference>
<dbReference type="InterPro" id="IPR017853">
    <property type="entry name" value="GH"/>
</dbReference>
<dbReference type="InterPro" id="IPR013785">
    <property type="entry name" value="Aldolase_TIM"/>
</dbReference>
<dbReference type="EC" id="3.2.1.22" evidence="2 5"/>